<dbReference type="InterPro" id="IPR046172">
    <property type="entry name" value="DUF6174"/>
</dbReference>
<feature type="signal peptide" evidence="1">
    <location>
        <begin position="1"/>
        <end position="25"/>
    </location>
</feature>
<evidence type="ECO:0000313" key="2">
    <source>
        <dbReference type="EMBL" id="GHI60555.1"/>
    </source>
</evidence>
<accession>A0ABQ3RXN9</accession>
<evidence type="ECO:0008006" key="4">
    <source>
        <dbReference type="Google" id="ProtNLM"/>
    </source>
</evidence>
<keyword evidence="3" id="KW-1185">Reference proteome</keyword>
<gene>
    <name evidence="2" type="ORF">Saso_22050</name>
</gene>
<sequence length="158" mass="16414">MTAGPFRSRSAAAAALLGALACAGAGCGSAPSAGATAAAGPERTWQEPAAYTYTLTSSTQVLAGTFRVEVRDGKVVGVAGADADSRRQALDPHTEIPTIGKLLETLDRARAEHAHTAEADYADDGRPLRIVLDRDENSIDDEALYTISSYEPAIRSAP</sequence>
<evidence type="ECO:0000256" key="1">
    <source>
        <dbReference type="SAM" id="SignalP"/>
    </source>
</evidence>
<organism evidence="2 3">
    <name type="scientific">Streptomyces asoensis</name>
    <dbReference type="NCBI Taxonomy" id="249586"/>
    <lineage>
        <taxon>Bacteria</taxon>
        <taxon>Bacillati</taxon>
        <taxon>Actinomycetota</taxon>
        <taxon>Actinomycetes</taxon>
        <taxon>Kitasatosporales</taxon>
        <taxon>Streptomycetaceae</taxon>
        <taxon>Streptomyces</taxon>
    </lineage>
</organism>
<comment type="caution">
    <text evidence="2">The sequence shown here is derived from an EMBL/GenBank/DDBJ whole genome shotgun (WGS) entry which is preliminary data.</text>
</comment>
<dbReference type="Pfam" id="PF19671">
    <property type="entry name" value="DUF6174"/>
    <property type="match status" value="1"/>
</dbReference>
<reference evidence="3" key="1">
    <citation type="submission" date="2023-07" db="EMBL/GenBank/DDBJ databases">
        <title>Whole genome shotgun sequence of Streptomyces cacaoi subsp. asoensis NBRC 13813.</title>
        <authorList>
            <person name="Komaki H."/>
            <person name="Tamura T."/>
        </authorList>
    </citation>
    <scope>NUCLEOTIDE SEQUENCE [LARGE SCALE GENOMIC DNA]</scope>
    <source>
        <strain evidence="3">NBRC 13813</strain>
    </source>
</reference>
<keyword evidence="1" id="KW-0732">Signal</keyword>
<feature type="chain" id="PRO_5045083705" description="Lipoprotein" evidence="1">
    <location>
        <begin position="26"/>
        <end position="158"/>
    </location>
</feature>
<dbReference type="PROSITE" id="PS51257">
    <property type="entry name" value="PROKAR_LIPOPROTEIN"/>
    <property type="match status" value="1"/>
</dbReference>
<protein>
    <recommendedName>
        <fullName evidence="4">Lipoprotein</fullName>
    </recommendedName>
</protein>
<name>A0ABQ3RXN9_9ACTN</name>
<dbReference type="GeneID" id="91470105"/>
<dbReference type="RefSeq" id="WP_189918981.1">
    <property type="nucleotide sequence ID" value="NZ_BMSI01000002.1"/>
</dbReference>
<proteinExistence type="predicted"/>
<evidence type="ECO:0000313" key="3">
    <source>
        <dbReference type="Proteomes" id="UP000649259"/>
    </source>
</evidence>
<dbReference type="EMBL" id="BNEB01000002">
    <property type="protein sequence ID" value="GHI60555.1"/>
    <property type="molecule type" value="Genomic_DNA"/>
</dbReference>
<dbReference type="Proteomes" id="UP000649259">
    <property type="component" value="Unassembled WGS sequence"/>
</dbReference>